<evidence type="ECO:0000313" key="11">
    <source>
        <dbReference type="Proteomes" id="UP000629098"/>
    </source>
</evidence>
<feature type="transmembrane region" description="Helical" evidence="9">
    <location>
        <begin position="247"/>
        <end position="267"/>
    </location>
</feature>
<dbReference type="PRINTS" id="PR00166">
    <property type="entry name" value="AROAAPRMEASE"/>
</dbReference>
<dbReference type="GO" id="GO:0015173">
    <property type="term" value="F:aromatic amino acid transmembrane transporter activity"/>
    <property type="evidence" value="ECO:0007669"/>
    <property type="project" value="InterPro"/>
</dbReference>
<proteinExistence type="predicted"/>
<keyword evidence="7 9" id="KW-1133">Transmembrane helix</keyword>
<feature type="transmembrane region" description="Helical" evidence="9">
    <location>
        <begin position="212"/>
        <end position="235"/>
    </location>
</feature>
<keyword evidence="6" id="KW-0029">Amino-acid transport</keyword>
<evidence type="ECO:0000256" key="1">
    <source>
        <dbReference type="ARBA" id="ARBA00004429"/>
    </source>
</evidence>
<dbReference type="InterPro" id="IPR013059">
    <property type="entry name" value="Trp_tyr_transpt"/>
</dbReference>
<dbReference type="EMBL" id="JACXAE010000086">
    <property type="protein sequence ID" value="MBD2775953.1"/>
    <property type="molecule type" value="Genomic_DNA"/>
</dbReference>
<feature type="transmembrane region" description="Helical" evidence="9">
    <location>
        <begin position="366"/>
        <end position="385"/>
    </location>
</feature>
<dbReference type="GO" id="GO:0005886">
    <property type="term" value="C:plasma membrane"/>
    <property type="evidence" value="ECO:0007669"/>
    <property type="project" value="UniProtKB-SubCell"/>
</dbReference>
<name>A0A8J7BZI2_9CYAN</name>
<feature type="transmembrane region" description="Helical" evidence="9">
    <location>
        <begin position="57"/>
        <end position="79"/>
    </location>
</feature>
<dbReference type="Pfam" id="PF03222">
    <property type="entry name" value="Trp_Tyr_perm"/>
    <property type="match status" value="1"/>
</dbReference>
<dbReference type="AlphaFoldDB" id="A0A8J7BZI2"/>
<evidence type="ECO:0000256" key="7">
    <source>
        <dbReference type="ARBA" id="ARBA00022989"/>
    </source>
</evidence>
<feature type="transmembrane region" description="Helical" evidence="9">
    <location>
        <begin position="405"/>
        <end position="423"/>
    </location>
</feature>
<evidence type="ECO:0000313" key="10">
    <source>
        <dbReference type="EMBL" id="MBD2775953.1"/>
    </source>
</evidence>
<feature type="transmembrane region" description="Helical" evidence="9">
    <location>
        <begin position="297"/>
        <end position="321"/>
    </location>
</feature>
<accession>A0A8J7BZI2</accession>
<dbReference type="GO" id="GO:0003333">
    <property type="term" value="P:amino acid transmembrane transport"/>
    <property type="evidence" value="ECO:0007669"/>
    <property type="project" value="InterPro"/>
</dbReference>
<feature type="transmembrane region" description="Helical" evidence="9">
    <location>
        <begin position="108"/>
        <end position="129"/>
    </location>
</feature>
<evidence type="ECO:0000256" key="8">
    <source>
        <dbReference type="ARBA" id="ARBA00023136"/>
    </source>
</evidence>
<feature type="transmembrane region" description="Helical" evidence="9">
    <location>
        <begin position="149"/>
        <end position="168"/>
    </location>
</feature>
<dbReference type="InterPro" id="IPR018227">
    <property type="entry name" value="Amino_acid_transport_2"/>
</dbReference>
<feature type="transmembrane region" description="Helical" evidence="9">
    <location>
        <begin position="341"/>
        <end position="360"/>
    </location>
</feature>
<dbReference type="PANTHER" id="PTHR32195:SF26">
    <property type="entry name" value="TRYPTOPHAN OR TYROSINE TRANSPORTER PROTEIN"/>
    <property type="match status" value="1"/>
</dbReference>
<dbReference type="RefSeq" id="WP_190835014.1">
    <property type="nucleotide sequence ID" value="NZ_CAWPPI010000086.1"/>
</dbReference>
<gene>
    <name evidence="10" type="ORF">ICL16_28820</name>
</gene>
<evidence type="ECO:0000256" key="2">
    <source>
        <dbReference type="ARBA" id="ARBA00022448"/>
    </source>
</evidence>
<dbReference type="Gene3D" id="1.20.1740.10">
    <property type="entry name" value="Amino acid/polyamine transporter I"/>
    <property type="match status" value="1"/>
</dbReference>
<feature type="transmembrane region" description="Helical" evidence="9">
    <location>
        <begin position="180"/>
        <end position="200"/>
    </location>
</feature>
<evidence type="ECO:0000256" key="5">
    <source>
        <dbReference type="ARBA" id="ARBA00022692"/>
    </source>
</evidence>
<feature type="transmembrane region" description="Helical" evidence="9">
    <location>
        <begin position="29"/>
        <end position="51"/>
    </location>
</feature>
<evidence type="ECO:0000256" key="3">
    <source>
        <dbReference type="ARBA" id="ARBA00022475"/>
    </source>
</evidence>
<keyword evidence="3" id="KW-1003">Cell membrane</keyword>
<reference evidence="10" key="1">
    <citation type="submission" date="2020-09" db="EMBL/GenBank/DDBJ databases">
        <title>Iningainema tapete sp. nov. (Scytonemataceae, Cyanobacteria) from greenhouses in central Florida (USA) produces two types of nodularin with biosynthetic potential for microcystin-LR and anabaenopeptins.</title>
        <authorList>
            <person name="Berthold D.E."/>
            <person name="Lefler F.W."/>
            <person name="Huang I.-S."/>
            <person name="Abdulla H."/>
            <person name="Zimba P.V."/>
            <person name="Laughinghouse H.D. IV."/>
        </authorList>
    </citation>
    <scope>NUCLEOTIDE SEQUENCE</scope>
    <source>
        <strain evidence="10">BLCCT55</strain>
    </source>
</reference>
<evidence type="ECO:0000256" key="4">
    <source>
        <dbReference type="ARBA" id="ARBA00022519"/>
    </source>
</evidence>
<keyword evidence="4" id="KW-0997">Cell inner membrane</keyword>
<organism evidence="10 11">
    <name type="scientific">Iningainema tapete BLCC-T55</name>
    <dbReference type="NCBI Taxonomy" id="2748662"/>
    <lineage>
        <taxon>Bacteria</taxon>
        <taxon>Bacillati</taxon>
        <taxon>Cyanobacteriota</taxon>
        <taxon>Cyanophyceae</taxon>
        <taxon>Nostocales</taxon>
        <taxon>Scytonemataceae</taxon>
        <taxon>Iningainema tapete</taxon>
    </lineage>
</organism>
<keyword evidence="8 9" id="KW-0472">Membrane</keyword>
<dbReference type="PANTHER" id="PTHR32195">
    <property type="entry name" value="OS07G0662800 PROTEIN"/>
    <property type="match status" value="1"/>
</dbReference>
<protein>
    <submittedName>
        <fullName evidence="10">Tyrosine transporter</fullName>
    </submittedName>
</protein>
<evidence type="ECO:0000256" key="9">
    <source>
        <dbReference type="SAM" id="Phobius"/>
    </source>
</evidence>
<keyword evidence="11" id="KW-1185">Reference proteome</keyword>
<comment type="caution">
    <text evidence="10">The sequence shown here is derived from an EMBL/GenBank/DDBJ whole genome shotgun (WGS) entry which is preliminary data.</text>
</comment>
<keyword evidence="5 9" id="KW-0812">Transmembrane</keyword>
<dbReference type="Proteomes" id="UP000629098">
    <property type="component" value="Unassembled WGS sequence"/>
</dbReference>
<keyword evidence="2" id="KW-0813">Transport</keyword>
<evidence type="ECO:0000256" key="6">
    <source>
        <dbReference type="ARBA" id="ARBA00022970"/>
    </source>
</evidence>
<comment type="subcellular location">
    <subcellularLocation>
        <location evidence="1">Cell inner membrane</location>
        <topology evidence="1">Multi-pass membrane protein</topology>
    </subcellularLocation>
</comment>
<sequence>MKTVLKPDSRLFSNLELDGDKLSHQPGSVLGSTALIAGTTVGAGILALPAVTLPSGVVPSTALLIAVWLYALVSALLLVEVTLNTMRFGGSSSNGLLVMVESTLSKPIARITGGAYLFYHYTLLVAYIAQGGEILGSAVEKVAGVQNDLPVWVGTTTFTLLFGGIMYLGREKLVEKLNSAFVAIVIVSFIGLLLLAGTHIHPSQFSVQNWSALPPAVSVMFVALFFHNIIPVVTVQLEGDVRKIRSSIIIGSVIPLIMFLAWNAVILGSVSPDTIQGIGGAVFDPLQALRNGGAGELLGVLVSVFSEFAIATSFIGFVYGLLDFFKDISPAPNQLSRRLPLFSLILFPPLSLSTLNPGIFLTALDYAGTFSSSILAGIIPALICWKQRQLYSGRIEQTLVPGGKLTLVVMIGVALAVIGRQIWSMCGM</sequence>